<dbReference type="Proteomes" id="UP000676194">
    <property type="component" value="Chromosome"/>
</dbReference>
<feature type="region of interest" description="Disordered" evidence="8">
    <location>
        <begin position="1"/>
        <end position="27"/>
    </location>
</feature>
<evidence type="ECO:0000256" key="6">
    <source>
        <dbReference type="ARBA" id="ARBA00035197"/>
    </source>
</evidence>
<dbReference type="GO" id="GO:0005737">
    <property type="term" value="C:cytoplasm"/>
    <property type="evidence" value="ECO:0007669"/>
    <property type="project" value="UniProtKB-ARBA"/>
</dbReference>
<evidence type="ECO:0000256" key="7">
    <source>
        <dbReference type="HAMAP-Rule" id="MF_01337"/>
    </source>
</evidence>
<dbReference type="GO" id="GO:0005840">
    <property type="term" value="C:ribosome"/>
    <property type="evidence" value="ECO:0007669"/>
    <property type="project" value="UniProtKB-KW"/>
</dbReference>
<evidence type="ECO:0000256" key="8">
    <source>
        <dbReference type="SAM" id="MobiDB-lite"/>
    </source>
</evidence>
<dbReference type="NCBIfam" id="TIGR00060">
    <property type="entry name" value="L18_bact"/>
    <property type="match status" value="1"/>
</dbReference>
<evidence type="ECO:0000256" key="2">
    <source>
        <dbReference type="ARBA" id="ARBA00022730"/>
    </source>
</evidence>
<dbReference type="PANTHER" id="PTHR12899:SF3">
    <property type="entry name" value="LARGE RIBOSOMAL SUBUNIT PROTEIN UL18M"/>
    <property type="match status" value="1"/>
</dbReference>
<dbReference type="GO" id="GO:0006412">
    <property type="term" value="P:translation"/>
    <property type="evidence" value="ECO:0007669"/>
    <property type="project" value="UniProtKB-UniRule"/>
</dbReference>
<dbReference type="HAMAP" id="MF_01337_B">
    <property type="entry name" value="Ribosomal_uL18_B"/>
    <property type="match status" value="1"/>
</dbReference>
<dbReference type="CDD" id="cd00432">
    <property type="entry name" value="Ribosomal_L18_L5e"/>
    <property type="match status" value="1"/>
</dbReference>
<keyword evidence="5 7" id="KW-0687">Ribonucleoprotein</keyword>
<evidence type="ECO:0000313" key="10">
    <source>
        <dbReference type="Proteomes" id="UP000676194"/>
    </source>
</evidence>
<dbReference type="GO" id="GO:0003735">
    <property type="term" value="F:structural constituent of ribosome"/>
    <property type="evidence" value="ECO:0007669"/>
    <property type="project" value="InterPro"/>
</dbReference>
<name>A0A8E6B336_9BACT</name>
<proteinExistence type="inferred from homology"/>
<keyword evidence="4 7" id="KW-0689">Ribosomal protein</keyword>
<dbReference type="GO" id="GO:1990904">
    <property type="term" value="C:ribonucleoprotein complex"/>
    <property type="evidence" value="ECO:0007669"/>
    <property type="project" value="UniProtKB-KW"/>
</dbReference>
<dbReference type="Gene3D" id="3.30.420.100">
    <property type="match status" value="1"/>
</dbReference>
<dbReference type="FunFam" id="3.30.420.100:FF:000001">
    <property type="entry name" value="50S ribosomal protein L18"/>
    <property type="match status" value="1"/>
</dbReference>
<evidence type="ECO:0000313" key="9">
    <source>
        <dbReference type="EMBL" id="QVL30841.1"/>
    </source>
</evidence>
<dbReference type="EMBL" id="CP074694">
    <property type="protein sequence ID" value="QVL30841.1"/>
    <property type="molecule type" value="Genomic_DNA"/>
</dbReference>
<dbReference type="PANTHER" id="PTHR12899">
    <property type="entry name" value="39S RIBOSOMAL PROTEIN L18, MITOCHONDRIAL"/>
    <property type="match status" value="1"/>
</dbReference>
<dbReference type="InterPro" id="IPR004389">
    <property type="entry name" value="Ribosomal_uL18_bac-type"/>
</dbReference>
<dbReference type="AlphaFoldDB" id="A0A8E6B336"/>
<protein>
    <recommendedName>
        <fullName evidence="6 7">Large ribosomal subunit protein uL18</fullName>
    </recommendedName>
</protein>
<organism evidence="9 10">
    <name type="scientific">Telmatocola sphagniphila</name>
    <dbReference type="NCBI Taxonomy" id="1123043"/>
    <lineage>
        <taxon>Bacteria</taxon>
        <taxon>Pseudomonadati</taxon>
        <taxon>Planctomycetota</taxon>
        <taxon>Planctomycetia</taxon>
        <taxon>Gemmatales</taxon>
        <taxon>Gemmataceae</taxon>
    </lineage>
</organism>
<dbReference type="SUPFAM" id="SSF53137">
    <property type="entry name" value="Translational machinery components"/>
    <property type="match status" value="1"/>
</dbReference>
<feature type="compositionally biased region" description="Basic residues" evidence="8">
    <location>
        <begin position="1"/>
        <end position="22"/>
    </location>
</feature>
<comment type="function">
    <text evidence="7">This is one of the proteins that bind and probably mediate the attachment of the 5S RNA into the large ribosomal subunit, where it forms part of the central protuberance.</text>
</comment>
<dbReference type="GO" id="GO:0008097">
    <property type="term" value="F:5S rRNA binding"/>
    <property type="evidence" value="ECO:0007669"/>
    <property type="project" value="TreeGrafter"/>
</dbReference>
<comment type="subunit">
    <text evidence="7">Part of the 50S ribosomal subunit; part of the 5S rRNA/L5/L18/L25 subcomplex. Contacts the 5S and 23S rRNAs.</text>
</comment>
<dbReference type="Pfam" id="PF00861">
    <property type="entry name" value="Ribosomal_L18p"/>
    <property type="match status" value="1"/>
</dbReference>
<evidence type="ECO:0000256" key="3">
    <source>
        <dbReference type="ARBA" id="ARBA00022884"/>
    </source>
</evidence>
<gene>
    <name evidence="7 9" type="primary">rplR</name>
    <name evidence="9" type="ORF">KIH39_18570</name>
</gene>
<evidence type="ECO:0000256" key="4">
    <source>
        <dbReference type="ARBA" id="ARBA00022980"/>
    </source>
</evidence>
<reference evidence="9" key="1">
    <citation type="submission" date="2021-05" db="EMBL/GenBank/DDBJ databases">
        <title>Complete genome sequence of the cellulolytic planctomycete Telmatocola sphagniphila SP2T and characterization of the first cellulase from planctomycetes.</title>
        <authorList>
            <person name="Rakitin A.L."/>
            <person name="Beletsky A.V."/>
            <person name="Naumoff D.G."/>
            <person name="Kulichevskaya I.S."/>
            <person name="Mardanov A.V."/>
            <person name="Ravin N.V."/>
            <person name="Dedysh S.N."/>
        </authorList>
    </citation>
    <scope>NUCLEOTIDE SEQUENCE</scope>
    <source>
        <strain evidence="9">SP2T</strain>
    </source>
</reference>
<keyword evidence="10" id="KW-1185">Reference proteome</keyword>
<keyword evidence="3 7" id="KW-0694">RNA-binding</keyword>
<dbReference type="KEGG" id="tsph:KIH39_18570"/>
<accession>A0A8E6B336</accession>
<evidence type="ECO:0000256" key="1">
    <source>
        <dbReference type="ARBA" id="ARBA00007116"/>
    </source>
</evidence>
<evidence type="ECO:0000256" key="5">
    <source>
        <dbReference type="ARBA" id="ARBA00023274"/>
    </source>
</evidence>
<keyword evidence="2 7" id="KW-0699">rRNA-binding</keyword>
<dbReference type="InterPro" id="IPR057268">
    <property type="entry name" value="Ribosomal_L18"/>
</dbReference>
<dbReference type="InterPro" id="IPR005484">
    <property type="entry name" value="Ribosomal_uL18_bac/plant/anim"/>
</dbReference>
<sequence length="118" mass="12898">MDAQRRKQHRSIRRKQHVRKKVQGTPERPRLSVFRSAKHIYAQLIDDLNGLTLASASTAGKSKPYGGNVKAATEVGKALAAAATAKGIQVCAFDRGPYRYHGRLKALAEAAREGGLKF</sequence>
<dbReference type="RefSeq" id="WP_213494723.1">
    <property type="nucleotide sequence ID" value="NZ_CP074694.1"/>
</dbReference>
<comment type="similarity">
    <text evidence="1 7">Belongs to the universal ribosomal protein uL18 family.</text>
</comment>